<organism evidence="3 4">
    <name type="scientific">Leptotrombidium deliense</name>
    <dbReference type="NCBI Taxonomy" id="299467"/>
    <lineage>
        <taxon>Eukaryota</taxon>
        <taxon>Metazoa</taxon>
        <taxon>Ecdysozoa</taxon>
        <taxon>Arthropoda</taxon>
        <taxon>Chelicerata</taxon>
        <taxon>Arachnida</taxon>
        <taxon>Acari</taxon>
        <taxon>Acariformes</taxon>
        <taxon>Trombidiformes</taxon>
        <taxon>Prostigmata</taxon>
        <taxon>Anystina</taxon>
        <taxon>Parasitengona</taxon>
        <taxon>Trombiculoidea</taxon>
        <taxon>Trombiculidae</taxon>
        <taxon>Leptotrombidium</taxon>
    </lineage>
</organism>
<comment type="caution">
    <text evidence="3">The sequence shown here is derived from an EMBL/GenBank/DDBJ whole genome shotgun (WGS) entry which is preliminary data.</text>
</comment>
<dbReference type="Proteomes" id="UP000288716">
    <property type="component" value="Unassembled WGS sequence"/>
</dbReference>
<dbReference type="AlphaFoldDB" id="A0A443SUK9"/>
<keyword evidence="2" id="KW-0472">Membrane</keyword>
<evidence type="ECO:0000256" key="2">
    <source>
        <dbReference type="SAM" id="Phobius"/>
    </source>
</evidence>
<feature type="compositionally biased region" description="Polar residues" evidence="1">
    <location>
        <begin position="293"/>
        <end position="303"/>
    </location>
</feature>
<dbReference type="EMBL" id="NCKV01000231">
    <property type="protein sequence ID" value="RWS31226.1"/>
    <property type="molecule type" value="Genomic_DNA"/>
</dbReference>
<feature type="region of interest" description="Disordered" evidence="1">
    <location>
        <begin position="97"/>
        <end position="138"/>
    </location>
</feature>
<feature type="compositionally biased region" description="Low complexity" evidence="1">
    <location>
        <begin position="352"/>
        <end position="368"/>
    </location>
</feature>
<sequence length="497" mass="53889">MELPKEAPSDNERPTKPFGYLLEMDNLSVITGDDRSLAGSIIIRPSDAVSLAQTSRTGSEVDERDLEERSLSLYDNVDVCESIEAAKRLSGLNISKGNTGSLKSSIEPKRPVSNSSGVLKSAGTPTESTPKESKCNNFSQSAEEIHDFRRSVEAITPTMENIEDYELHHMDSSNNFSFSKSEKIEFIDASGDSMNSRHSSNFECTFASVNNSAVDSSNTFTVENGNNNVNICTVEHNTTIYTSAESFDGVCKVNDVYDASLQHSSVSKDSMNNSTTANDFESPIPESECRPQRPTSLQQNDTPSRFVRKTSIPKLVKRRSPEAKNGNTVRESTPVTSPTSPPSLIPRYVTRSPSSASSLSSSSSKPSPNQRMHNNGNIVNNSGSRVDSPVSPNNEQNSREDGGGKEKGELLEMTESGLSEKAEDIIFAVAVVAINILFIVVYFVILYVQKRGTTAETVPSASVGNTMSRSISKNLNVGSKMSQSFSSLGPTGKIKNK</sequence>
<name>A0A443SUK9_9ACAR</name>
<feature type="region of interest" description="Disordered" evidence="1">
    <location>
        <begin position="265"/>
        <end position="408"/>
    </location>
</feature>
<dbReference type="STRING" id="299467.A0A443SUK9"/>
<gene>
    <name evidence="3" type="ORF">B4U80_07140</name>
</gene>
<keyword evidence="2" id="KW-0812">Transmembrane</keyword>
<evidence type="ECO:0000313" key="4">
    <source>
        <dbReference type="Proteomes" id="UP000288716"/>
    </source>
</evidence>
<dbReference type="VEuPathDB" id="VectorBase:LDEU000812"/>
<feature type="transmembrane region" description="Helical" evidence="2">
    <location>
        <begin position="425"/>
        <end position="448"/>
    </location>
</feature>
<evidence type="ECO:0000256" key="1">
    <source>
        <dbReference type="SAM" id="MobiDB-lite"/>
    </source>
</evidence>
<keyword evidence="4" id="KW-1185">Reference proteome</keyword>
<accession>A0A443SUK9</accession>
<proteinExistence type="predicted"/>
<dbReference type="OrthoDB" id="10654979at2759"/>
<evidence type="ECO:0000313" key="3">
    <source>
        <dbReference type="EMBL" id="RWS31226.1"/>
    </source>
</evidence>
<feature type="compositionally biased region" description="Polar residues" evidence="1">
    <location>
        <begin position="265"/>
        <end position="279"/>
    </location>
</feature>
<feature type="compositionally biased region" description="Polar residues" evidence="1">
    <location>
        <begin position="112"/>
        <end position="128"/>
    </location>
</feature>
<reference evidence="3 4" key="1">
    <citation type="journal article" date="2018" name="Gigascience">
        <title>Genomes of trombidid mites reveal novel predicted allergens and laterally-transferred genes associated with secondary metabolism.</title>
        <authorList>
            <person name="Dong X."/>
            <person name="Chaisiri K."/>
            <person name="Xia D."/>
            <person name="Armstrong S.D."/>
            <person name="Fang Y."/>
            <person name="Donnelly M.J."/>
            <person name="Kadowaki T."/>
            <person name="McGarry J.W."/>
            <person name="Darby A.C."/>
            <person name="Makepeace B.L."/>
        </authorList>
    </citation>
    <scope>NUCLEOTIDE SEQUENCE [LARGE SCALE GENOMIC DNA]</scope>
    <source>
        <strain evidence="3">UoL-UT</strain>
    </source>
</reference>
<feature type="compositionally biased region" description="Basic and acidic residues" evidence="1">
    <location>
        <begin position="397"/>
        <end position="408"/>
    </location>
</feature>
<keyword evidence="2" id="KW-1133">Transmembrane helix</keyword>
<protein>
    <submittedName>
        <fullName evidence="3">Uncharacterized protein</fullName>
    </submittedName>
</protein>
<feature type="compositionally biased region" description="Polar residues" evidence="1">
    <location>
        <begin position="369"/>
        <end position="396"/>
    </location>
</feature>